<keyword evidence="3" id="KW-1185">Reference proteome</keyword>
<dbReference type="AlphaFoldDB" id="A0A4Z2JFS2"/>
<protein>
    <submittedName>
        <fullName evidence="2">Uncharacterized protein</fullName>
    </submittedName>
</protein>
<dbReference type="OrthoDB" id="10627725at2759"/>
<organism evidence="2 3">
    <name type="scientific">Liparis tanakae</name>
    <name type="common">Tanaka's snailfish</name>
    <dbReference type="NCBI Taxonomy" id="230148"/>
    <lineage>
        <taxon>Eukaryota</taxon>
        <taxon>Metazoa</taxon>
        <taxon>Chordata</taxon>
        <taxon>Craniata</taxon>
        <taxon>Vertebrata</taxon>
        <taxon>Euteleostomi</taxon>
        <taxon>Actinopterygii</taxon>
        <taxon>Neopterygii</taxon>
        <taxon>Teleostei</taxon>
        <taxon>Neoteleostei</taxon>
        <taxon>Acanthomorphata</taxon>
        <taxon>Eupercaria</taxon>
        <taxon>Perciformes</taxon>
        <taxon>Cottioidei</taxon>
        <taxon>Cottales</taxon>
        <taxon>Liparidae</taxon>
        <taxon>Liparis</taxon>
    </lineage>
</organism>
<sequence length="218" mass="23887">MVVLDERREVSYGIIDQSFLLWSVALKVDFVESWLYKALDPAAAAGALTAVRRCHVSSPTRESGGTLSVVQRDSSVSGYNPCAEQPPAQSASLWSTNSTQGSGGIIFILCFSVPLFLPGQDTQPRSLLDERELGTSLGAAASFWLQRVPRRGGKERQGKEQDEKGDEQEDEQEEEEACSNALEMIQSLDPRTARKALLVFSHRTRRCLVVCLSNALGP</sequence>
<comment type="caution">
    <text evidence="2">The sequence shown here is derived from an EMBL/GenBank/DDBJ whole genome shotgun (WGS) entry which is preliminary data.</text>
</comment>
<gene>
    <name evidence="2" type="ORF">EYF80_000898</name>
</gene>
<feature type="compositionally biased region" description="Basic and acidic residues" evidence="1">
    <location>
        <begin position="152"/>
        <end position="162"/>
    </location>
</feature>
<feature type="region of interest" description="Disordered" evidence="1">
    <location>
        <begin position="150"/>
        <end position="177"/>
    </location>
</feature>
<reference evidence="2 3" key="1">
    <citation type="submission" date="2019-03" db="EMBL/GenBank/DDBJ databases">
        <title>First draft genome of Liparis tanakae, snailfish: a comprehensive survey of snailfish specific genes.</title>
        <authorList>
            <person name="Kim W."/>
            <person name="Song I."/>
            <person name="Jeong J.-H."/>
            <person name="Kim D."/>
            <person name="Kim S."/>
            <person name="Ryu S."/>
            <person name="Song J.Y."/>
            <person name="Lee S.K."/>
        </authorList>
    </citation>
    <scope>NUCLEOTIDE SEQUENCE [LARGE SCALE GENOMIC DNA]</scope>
    <source>
        <tissue evidence="2">Muscle</tissue>
    </source>
</reference>
<evidence type="ECO:0000313" key="3">
    <source>
        <dbReference type="Proteomes" id="UP000314294"/>
    </source>
</evidence>
<dbReference type="Proteomes" id="UP000314294">
    <property type="component" value="Unassembled WGS sequence"/>
</dbReference>
<proteinExistence type="predicted"/>
<dbReference type="EMBL" id="SRLO01000003">
    <property type="protein sequence ID" value="TNN89020.1"/>
    <property type="molecule type" value="Genomic_DNA"/>
</dbReference>
<evidence type="ECO:0000256" key="1">
    <source>
        <dbReference type="SAM" id="MobiDB-lite"/>
    </source>
</evidence>
<feature type="compositionally biased region" description="Acidic residues" evidence="1">
    <location>
        <begin position="163"/>
        <end position="177"/>
    </location>
</feature>
<evidence type="ECO:0000313" key="2">
    <source>
        <dbReference type="EMBL" id="TNN89020.1"/>
    </source>
</evidence>
<name>A0A4Z2JFS2_9TELE</name>
<accession>A0A4Z2JFS2</accession>